<evidence type="ECO:0000313" key="3">
    <source>
        <dbReference type="Proteomes" id="UP000215914"/>
    </source>
</evidence>
<evidence type="ECO:0000313" key="2">
    <source>
        <dbReference type="EMBL" id="OTG34953.1"/>
    </source>
</evidence>
<dbReference type="EMBL" id="CM007891">
    <property type="protein sequence ID" value="OTG34953.1"/>
    <property type="molecule type" value="Genomic_DNA"/>
</dbReference>
<gene>
    <name evidence="2" type="ORF">HannXRQ_Chr02g0051511</name>
</gene>
<dbReference type="InParanoid" id="A0A251VIH2"/>
<sequence length="87" mass="9693">MKSFKLGPVSDEDEKNDENSFSLNSNSWRSESSSSFGSCGSIGDETTTTFETTNKKNETKSYVEKLHQTLVQHQVQQIIKSVGLDLT</sequence>
<dbReference type="Proteomes" id="UP000215914">
    <property type="component" value="Chromosome 2"/>
</dbReference>
<organism evidence="2 3">
    <name type="scientific">Helianthus annuus</name>
    <name type="common">Common sunflower</name>
    <dbReference type="NCBI Taxonomy" id="4232"/>
    <lineage>
        <taxon>Eukaryota</taxon>
        <taxon>Viridiplantae</taxon>
        <taxon>Streptophyta</taxon>
        <taxon>Embryophyta</taxon>
        <taxon>Tracheophyta</taxon>
        <taxon>Spermatophyta</taxon>
        <taxon>Magnoliopsida</taxon>
        <taxon>eudicotyledons</taxon>
        <taxon>Gunneridae</taxon>
        <taxon>Pentapetalae</taxon>
        <taxon>asterids</taxon>
        <taxon>campanulids</taxon>
        <taxon>Asterales</taxon>
        <taxon>Asteraceae</taxon>
        <taxon>Asteroideae</taxon>
        <taxon>Heliantheae alliance</taxon>
        <taxon>Heliantheae</taxon>
        <taxon>Helianthus</taxon>
    </lineage>
</organism>
<proteinExistence type="predicted"/>
<feature type="compositionally biased region" description="Low complexity" evidence="1">
    <location>
        <begin position="20"/>
        <end position="52"/>
    </location>
</feature>
<keyword evidence="3" id="KW-1185">Reference proteome</keyword>
<evidence type="ECO:0000256" key="1">
    <source>
        <dbReference type="SAM" id="MobiDB-lite"/>
    </source>
</evidence>
<accession>A0A251VIH2</accession>
<feature type="region of interest" description="Disordered" evidence="1">
    <location>
        <begin position="1"/>
        <end position="56"/>
    </location>
</feature>
<reference evidence="3" key="1">
    <citation type="journal article" date="2017" name="Nature">
        <title>The sunflower genome provides insights into oil metabolism, flowering and Asterid evolution.</title>
        <authorList>
            <person name="Badouin H."/>
            <person name="Gouzy J."/>
            <person name="Grassa C.J."/>
            <person name="Murat F."/>
            <person name="Staton S.E."/>
            <person name="Cottret L."/>
            <person name="Lelandais-Briere C."/>
            <person name="Owens G.L."/>
            <person name="Carrere S."/>
            <person name="Mayjonade B."/>
            <person name="Legrand L."/>
            <person name="Gill N."/>
            <person name="Kane N.C."/>
            <person name="Bowers J.E."/>
            <person name="Hubner S."/>
            <person name="Bellec A."/>
            <person name="Berard A."/>
            <person name="Berges H."/>
            <person name="Blanchet N."/>
            <person name="Boniface M.C."/>
            <person name="Brunel D."/>
            <person name="Catrice O."/>
            <person name="Chaidir N."/>
            <person name="Claudel C."/>
            <person name="Donnadieu C."/>
            <person name="Faraut T."/>
            <person name="Fievet G."/>
            <person name="Helmstetter N."/>
            <person name="King M."/>
            <person name="Knapp S.J."/>
            <person name="Lai Z."/>
            <person name="Le Paslier M.C."/>
            <person name="Lippi Y."/>
            <person name="Lorenzon L."/>
            <person name="Mandel J.R."/>
            <person name="Marage G."/>
            <person name="Marchand G."/>
            <person name="Marquand E."/>
            <person name="Bret-Mestries E."/>
            <person name="Morien E."/>
            <person name="Nambeesan S."/>
            <person name="Nguyen T."/>
            <person name="Pegot-Espagnet P."/>
            <person name="Pouilly N."/>
            <person name="Raftis F."/>
            <person name="Sallet E."/>
            <person name="Schiex T."/>
            <person name="Thomas J."/>
            <person name="Vandecasteele C."/>
            <person name="Vares D."/>
            <person name="Vear F."/>
            <person name="Vautrin S."/>
            <person name="Crespi M."/>
            <person name="Mangin B."/>
            <person name="Burke J.M."/>
            <person name="Salse J."/>
            <person name="Munos S."/>
            <person name="Vincourt P."/>
            <person name="Rieseberg L.H."/>
            <person name="Langlade N.B."/>
        </authorList>
    </citation>
    <scope>NUCLEOTIDE SEQUENCE [LARGE SCALE GENOMIC DNA]</scope>
    <source>
        <strain evidence="3">cv. SF193</strain>
    </source>
</reference>
<protein>
    <submittedName>
        <fullName evidence="2">Uncharacterized protein</fullName>
    </submittedName>
</protein>
<dbReference type="AlphaFoldDB" id="A0A251VIH2"/>
<name>A0A251VIH2_HELAN</name>